<evidence type="ECO:0000256" key="4">
    <source>
        <dbReference type="ARBA" id="ARBA00022692"/>
    </source>
</evidence>
<dbReference type="Gene3D" id="2.130.10.10">
    <property type="entry name" value="YVTN repeat-like/Quinoprotein amine dehydrogenase"/>
    <property type="match status" value="1"/>
</dbReference>
<dbReference type="InterPro" id="IPR045260">
    <property type="entry name" value="Sec12-like"/>
</dbReference>
<evidence type="ECO:0000256" key="7">
    <source>
        <dbReference type="ARBA" id="ARBA00022892"/>
    </source>
</evidence>
<evidence type="ECO:0000313" key="12">
    <source>
        <dbReference type="EnsemblProtists" id="EKX43996"/>
    </source>
</evidence>
<dbReference type="GO" id="GO:0006888">
    <property type="term" value="P:endoplasmic reticulum to Golgi vesicle-mediated transport"/>
    <property type="evidence" value="ECO:0007669"/>
    <property type="project" value="TreeGrafter"/>
</dbReference>
<keyword evidence="8" id="KW-0653">Protein transport</keyword>
<evidence type="ECO:0000256" key="5">
    <source>
        <dbReference type="ARBA" id="ARBA00022737"/>
    </source>
</evidence>
<dbReference type="PANTHER" id="PTHR23284">
    <property type="entry name" value="PROLACTIN REGULATORY ELEMENT BINDING PROTEIN"/>
    <property type="match status" value="1"/>
</dbReference>
<dbReference type="PANTHER" id="PTHR23284:SF0">
    <property type="entry name" value="PROLACTIN REGULATORY ELEMENT-BINDING PROTEIN"/>
    <property type="match status" value="1"/>
</dbReference>
<dbReference type="RefSeq" id="XP_005830976.1">
    <property type="nucleotide sequence ID" value="XM_005830919.1"/>
</dbReference>
<evidence type="ECO:0000256" key="6">
    <source>
        <dbReference type="ARBA" id="ARBA00022824"/>
    </source>
</evidence>
<organism evidence="11">
    <name type="scientific">Guillardia theta (strain CCMP2712)</name>
    <name type="common">Cryptophyte</name>
    <dbReference type="NCBI Taxonomy" id="905079"/>
    <lineage>
        <taxon>Eukaryota</taxon>
        <taxon>Cryptophyceae</taxon>
        <taxon>Pyrenomonadales</taxon>
        <taxon>Geminigeraceae</taxon>
        <taxon>Guillardia</taxon>
    </lineage>
</organism>
<keyword evidence="5" id="KW-0677">Repeat</keyword>
<keyword evidence="9" id="KW-1133">Transmembrane helix</keyword>
<dbReference type="InterPro" id="IPR036322">
    <property type="entry name" value="WD40_repeat_dom_sf"/>
</dbReference>
<reference evidence="13" key="2">
    <citation type="submission" date="2012-11" db="EMBL/GenBank/DDBJ databases">
        <authorList>
            <person name="Kuo A."/>
            <person name="Curtis B.A."/>
            <person name="Tanifuji G."/>
            <person name="Burki F."/>
            <person name="Gruber A."/>
            <person name="Irimia M."/>
            <person name="Maruyama S."/>
            <person name="Arias M.C."/>
            <person name="Ball S.G."/>
            <person name="Gile G.H."/>
            <person name="Hirakawa Y."/>
            <person name="Hopkins J.F."/>
            <person name="Rensing S.A."/>
            <person name="Schmutz J."/>
            <person name="Symeonidi A."/>
            <person name="Elias M."/>
            <person name="Eveleigh R.J."/>
            <person name="Herman E.K."/>
            <person name="Klute M.J."/>
            <person name="Nakayama T."/>
            <person name="Obornik M."/>
            <person name="Reyes-Prieto A."/>
            <person name="Armbrust E.V."/>
            <person name="Aves S.J."/>
            <person name="Beiko R.G."/>
            <person name="Coutinho P."/>
            <person name="Dacks J.B."/>
            <person name="Durnford D.G."/>
            <person name="Fast N.M."/>
            <person name="Green B.R."/>
            <person name="Grisdale C."/>
            <person name="Hempe F."/>
            <person name="Henrissat B."/>
            <person name="Hoppner M.P."/>
            <person name="Ishida K.-I."/>
            <person name="Kim E."/>
            <person name="Koreny L."/>
            <person name="Kroth P.G."/>
            <person name="Liu Y."/>
            <person name="Malik S.-B."/>
            <person name="Maier U.G."/>
            <person name="McRose D."/>
            <person name="Mock T."/>
            <person name="Neilson J.A."/>
            <person name="Onodera N.T."/>
            <person name="Poole A.M."/>
            <person name="Pritham E.J."/>
            <person name="Richards T.A."/>
            <person name="Rocap G."/>
            <person name="Roy S.W."/>
            <person name="Sarai C."/>
            <person name="Schaack S."/>
            <person name="Shirato S."/>
            <person name="Slamovits C.H."/>
            <person name="Spencer D.F."/>
            <person name="Suzuki S."/>
            <person name="Worden A.Z."/>
            <person name="Zauner S."/>
            <person name="Barry K."/>
            <person name="Bell C."/>
            <person name="Bharti A.K."/>
            <person name="Crow J.A."/>
            <person name="Grimwood J."/>
            <person name="Kramer R."/>
            <person name="Lindquist E."/>
            <person name="Lucas S."/>
            <person name="Salamov A."/>
            <person name="McFadden G.I."/>
            <person name="Lane C.E."/>
            <person name="Keeling P.J."/>
            <person name="Gray M.W."/>
            <person name="Grigoriev I.V."/>
            <person name="Archibald J.M."/>
        </authorList>
    </citation>
    <scope>NUCLEOTIDE SEQUENCE</scope>
    <source>
        <strain evidence="13">CCMP2712</strain>
    </source>
</reference>
<dbReference type="GO" id="GO:0005085">
    <property type="term" value="F:guanyl-nucleotide exchange factor activity"/>
    <property type="evidence" value="ECO:0007669"/>
    <property type="project" value="InterPro"/>
</dbReference>
<comment type="subcellular location">
    <subcellularLocation>
        <location evidence="1">Endoplasmic reticulum membrane</location>
        <topology evidence="1">Single-pass membrane protein</topology>
    </subcellularLocation>
</comment>
<keyword evidence="3" id="KW-0853">WD repeat</keyword>
<dbReference type="EMBL" id="JH993007">
    <property type="protein sequence ID" value="EKX43996.1"/>
    <property type="molecule type" value="Genomic_DNA"/>
</dbReference>
<dbReference type="PaxDb" id="55529-EKX43996"/>
<evidence type="ECO:0000313" key="13">
    <source>
        <dbReference type="Proteomes" id="UP000011087"/>
    </source>
</evidence>
<reference evidence="11 13" key="1">
    <citation type="journal article" date="2012" name="Nature">
        <title>Algal genomes reveal evolutionary mosaicism and the fate of nucleomorphs.</title>
        <authorList>
            <consortium name="DOE Joint Genome Institute"/>
            <person name="Curtis B.A."/>
            <person name="Tanifuji G."/>
            <person name="Burki F."/>
            <person name="Gruber A."/>
            <person name="Irimia M."/>
            <person name="Maruyama S."/>
            <person name="Arias M.C."/>
            <person name="Ball S.G."/>
            <person name="Gile G.H."/>
            <person name="Hirakawa Y."/>
            <person name="Hopkins J.F."/>
            <person name="Kuo A."/>
            <person name="Rensing S.A."/>
            <person name="Schmutz J."/>
            <person name="Symeonidi A."/>
            <person name="Elias M."/>
            <person name="Eveleigh R.J."/>
            <person name="Herman E.K."/>
            <person name="Klute M.J."/>
            <person name="Nakayama T."/>
            <person name="Obornik M."/>
            <person name="Reyes-Prieto A."/>
            <person name="Armbrust E.V."/>
            <person name="Aves S.J."/>
            <person name="Beiko R.G."/>
            <person name="Coutinho P."/>
            <person name="Dacks J.B."/>
            <person name="Durnford D.G."/>
            <person name="Fast N.M."/>
            <person name="Green B.R."/>
            <person name="Grisdale C.J."/>
            <person name="Hempel F."/>
            <person name="Henrissat B."/>
            <person name="Hoppner M.P."/>
            <person name="Ishida K."/>
            <person name="Kim E."/>
            <person name="Koreny L."/>
            <person name="Kroth P.G."/>
            <person name="Liu Y."/>
            <person name="Malik S.B."/>
            <person name="Maier U.G."/>
            <person name="McRose D."/>
            <person name="Mock T."/>
            <person name="Neilson J.A."/>
            <person name="Onodera N.T."/>
            <person name="Poole A.M."/>
            <person name="Pritham E.J."/>
            <person name="Richards T.A."/>
            <person name="Rocap G."/>
            <person name="Roy S.W."/>
            <person name="Sarai C."/>
            <person name="Schaack S."/>
            <person name="Shirato S."/>
            <person name="Slamovits C.H."/>
            <person name="Spencer D.F."/>
            <person name="Suzuki S."/>
            <person name="Worden A.Z."/>
            <person name="Zauner S."/>
            <person name="Barry K."/>
            <person name="Bell C."/>
            <person name="Bharti A.K."/>
            <person name="Crow J.A."/>
            <person name="Grimwood J."/>
            <person name="Kramer R."/>
            <person name="Lindquist E."/>
            <person name="Lucas S."/>
            <person name="Salamov A."/>
            <person name="McFadden G.I."/>
            <person name="Lane C.E."/>
            <person name="Keeling P.J."/>
            <person name="Gray M.W."/>
            <person name="Grigoriev I.V."/>
            <person name="Archibald J.M."/>
        </authorList>
    </citation>
    <scope>NUCLEOTIDE SEQUENCE</scope>
    <source>
        <strain evidence="11 13">CCMP2712</strain>
    </source>
</reference>
<dbReference type="SUPFAM" id="SSF50978">
    <property type="entry name" value="WD40 repeat-like"/>
    <property type="match status" value="1"/>
</dbReference>
<evidence type="ECO:0000256" key="3">
    <source>
        <dbReference type="ARBA" id="ARBA00022574"/>
    </source>
</evidence>
<keyword evidence="10" id="KW-0472">Membrane</keyword>
<dbReference type="AlphaFoldDB" id="L1J654"/>
<evidence type="ECO:0000256" key="2">
    <source>
        <dbReference type="ARBA" id="ARBA00022448"/>
    </source>
</evidence>
<sequence>MKDEANSAQPLPPLLDSAIRAVETWWMVAVVWLINLELFWRGGLLRVLEVLLLGGRLTLSLVKWGSVVLMASWMSNRAQQAVKQRISPPMRTTQLNYPPLCVEAAGPGRFVVAGGGGDKAKGLPNRATLIEDDGGQLLVKAFAAFGSDAVEAVAMSNTSNSMLCLAGGSVTELSLSSMTPLSSQKLEINNSTDKSACKRLAVGLQGGLLVVSNGSKIHLYKRRADGKSSFKLSSTLAGAGKAGGEEEEIVDLSLNKASSLLVSTSHKAIRVWDLSSHTCLAQASCDDFMTDMEGNAVELAACRFCDEGQSVCSAINTPTGGLVLLHSLKGKALAVERRVKVTGGRVTSLDVTANFLVVGTDKGDMLQLSCDRLRVLRRASHHVMPVTGLKALAHGDVMSVGFDNLAALVEFSCNSVPLLGDRWKKLAHRGQQIMSAATDWFDMLIELGSRRGRVMGRSLLSSAQNFQVPSVQVTELVEAMKEKVMNSFSRKVETPHL</sequence>
<dbReference type="GO" id="GO:0003400">
    <property type="term" value="P:regulation of COPII vesicle coating"/>
    <property type="evidence" value="ECO:0007669"/>
    <property type="project" value="TreeGrafter"/>
</dbReference>
<keyword evidence="13" id="KW-1185">Reference proteome</keyword>
<keyword evidence="4" id="KW-0812">Transmembrane</keyword>
<dbReference type="Proteomes" id="UP000011087">
    <property type="component" value="Unassembled WGS sequence"/>
</dbReference>
<dbReference type="GeneID" id="17300576"/>
<evidence type="ECO:0000313" key="11">
    <source>
        <dbReference type="EMBL" id="EKX43996.1"/>
    </source>
</evidence>
<dbReference type="GO" id="GO:0005789">
    <property type="term" value="C:endoplasmic reticulum membrane"/>
    <property type="evidence" value="ECO:0007669"/>
    <property type="project" value="UniProtKB-SubCell"/>
</dbReference>
<evidence type="ECO:0000256" key="10">
    <source>
        <dbReference type="ARBA" id="ARBA00023136"/>
    </source>
</evidence>
<dbReference type="KEGG" id="gtt:GUITHDRAFT_110102"/>
<dbReference type="InterPro" id="IPR015943">
    <property type="entry name" value="WD40/YVTN_repeat-like_dom_sf"/>
</dbReference>
<protein>
    <submittedName>
        <fullName evidence="11 12">Uncharacterized protein</fullName>
    </submittedName>
</protein>
<evidence type="ECO:0000256" key="1">
    <source>
        <dbReference type="ARBA" id="ARBA00004389"/>
    </source>
</evidence>
<evidence type="ECO:0000256" key="9">
    <source>
        <dbReference type="ARBA" id="ARBA00022989"/>
    </source>
</evidence>
<gene>
    <name evidence="11" type="ORF">GUITHDRAFT_110102</name>
</gene>
<evidence type="ECO:0000256" key="8">
    <source>
        <dbReference type="ARBA" id="ARBA00022927"/>
    </source>
</evidence>
<dbReference type="EnsemblProtists" id="EKX43996">
    <property type="protein sequence ID" value="EKX43996"/>
    <property type="gene ID" value="GUITHDRAFT_110102"/>
</dbReference>
<dbReference type="GO" id="GO:0015031">
    <property type="term" value="P:protein transport"/>
    <property type="evidence" value="ECO:0007669"/>
    <property type="project" value="UniProtKB-KW"/>
</dbReference>
<name>L1J654_GUITC</name>
<keyword evidence="7" id="KW-0931">ER-Golgi transport</keyword>
<dbReference type="HOGENOM" id="CLU_549156_0_0_1"/>
<keyword evidence="6" id="KW-0256">Endoplasmic reticulum</keyword>
<proteinExistence type="predicted"/>
<reference evidence="12" key="3">
    <citation type="submission" date="2016-03" db="UniProtKB">
        <authorList>
            <consortium name="EnsemblProtists"/>
        </authorList>
    </citation>
    <scope>IDENTIFICATION</scope>
</reference>
<accession>L1J654</accession>
<keyword evidence="2" id="KW-0813">Transport</keyword>